<keyword evidence="3" id="KW-0460">Magnesium</keyword>
<dbReference type="Gene3D" id="3.20.20.60">
    <property type="entry name" value="Phosphoenolpyruvate-binding domains"/>
    <property type="match status" value="1"/>
</dbReference>
<dbReference type="RefSeq" id="WP_252594063.1">
    <property type="nucleotide sequence ID" value="NZ_CP099489.1"/>
</dbReference>
<keyword evidence="2" id="KW-0479">Metal-binding</keyword>
<organism evidence="5 6">
    <name type="scientific">Ornithinimicrobium faecis</name>
    <dbReference type="NCBI Taxonomy" id="2934158"/>
    <lineage>
        <taxon>Bacteria</taxon>
        <taxon>Bacillati</taxon>
        <taxon>Actinomycetota</taxon>
        <taxon>Actinomycetes</taxon>
        <taxon>Micrococcales</taxon>
        <taxon>Ornithinimicrobiaceae</taxon>
        <taxon>Ornithinimicrobium</taxon>
    </lineage>
</organism>
<accession>A0ABY4YW43</accession>
<reference evidence="5" key="1">
    <citation type="submission" date="2022-06" db="EMBL/GenBank/DDBJ databases">
        <title>Ornithinimicrobium HY1793.</title>
        <authorList>
            <person name="Huang Y."/>
        </authorList>
    </citation>
    <scope>NUCLEOTIDE SEQUENCE</scope>
    <source>
        <strain evidence="5">HY1793</strain>
    </source>
</reference>
<dbReference type="InterPro" id="IPR040442">
    <property type="entry name" value="Pyrv_kinase-like_dom_sf"/>
</dbReference>
<dbReference type="InterPro" id="IPR015813">
    <property type="entry name" value="Pyrv/PenolPyrv_kinase-like_dom"/>
</dbReference>
<evidence type="ECO:0000256" key="3">
    <source>
        <dbReference type="ARBA" id="ARBA00022842"/>
    </source>
</evidence>
<sequence length="435" mass="45373">MARSRDSAGQTLSAATAQAIEDLLAGPDAESAERYPGDSGARQPVHTVYVPGDRYTQDLPVRWGEAAKAALEAAGGIDHLLELHASVGSAPTLDGEVSSASRERALIAELVLAKLDAEPIEDLRIDFEDGYGDRGDEEDGHVRAAARAVAAAAEQGQLPPFIGIRFKCLEPRTRVRGLRTLALFLGELASAGPLPDGLVLTLPKVTTVAQVQAMVLACADLETQLGLPEGRLRFEIQVETPQAVLGADGTALIAPMLHAGQGRVSGLHYGTYDYSASLGIAAADQSMEHPAADHAKAVMQLAAADTGVRLSDGSTNVLPVGDPAGVDAAWALHGRLVARSLHRGYYQGWDLHPAQLPSRFAATYAYFRESAPAAVARLGAYLGHQEGAVLDEPATAKALAGFVLRGLDCGALAPADLDGLDRAQLAHLAHPGGAV</sequence>
<evidence type="ECO:0000256" key="2">
    <source>
        <dbReference type="ARBA" id="ARBA00022723"/>
    </source>
</evidence>
<dbReference type="PANTHER" id="PTHR32308:SF10">
    <property type="entry name" value="CITRATE LYASE SUBUNIT BETA"/>
    <property type="match status" value="1"/>
</dbReference>
<comment type="cofactor">
    <cofactor evidence="1">
        <name>Mg(2+)</name>
        <dbReference type="ChEBI" id="CHEBI:18420"/>
    </cofactor>
</comment>
<dbReference type="Proteomes" id="UP001056455">
    <property type="component" value="Chromosome"/>
</dbReference>
<name>A0ABY4YW43_9MICO</name>
<keyword evidence="5" id="KW-0456">Lyase</keyword>
<gene>
    <name evidence="5" type="ORF">NF556_03230</name>
</gene>
<protein>
    <submittedName>
        <fullName evidence="5">Aldolase/citrate lyase family protein</fullName>
    </submittedName>
</protein>
<dbReference type="GO" id="GO:0016829">
    <property type="term" value="F:lyase activity"/>
    <property type="evidence" value="ECO:0007669"/>
    <property type="project" value="UniProtKB-KW"/>
</dbReference>
<proteinExistence type="predicted"/>
<dbReference type="Pfam" id="PF22484">
    <property type="entry name" value="DUF6986"/>
    <property type="match status" value="1"/>
</dbReference>
<dbReference type="InterPro" id="IPR054255">
    <property type="entry name" value="DUF6986"/>
</dbReference>
<evidence type="ECO:0000313" key="6">
    <source>
        <dbReference type="Proteomes" id="UP001056455"/>
    </source>
</evidence>
<evidence type="ECO:0000313" key="5">
    <source>
        <dbReference type="EMBL" id="USQ80685.1"/>
    </source>
</evidence>
<keyword evidence="6" id="KW-1185">Reference proteome</keyword>
<dbReference type="SUPFAM" id="SSF51621">
    <property type="entry name" value="Phosphoenolpyruvate/pyruvate domain"/>
    <property type="match status" value="1"/>
</dbReference>
<evidence type="ECO:0000256" key="1">
    <source>
        <dbReference type="ARBA" id="ARBA00001946"/>
    </source>
</evidence>
<dbReference type="EMBL" id="CP099489">
    <property type="protein sequence ID" value="USQ80685.1"/>
    <property type="molecule type" value="Genomic_DNA"/>
</dbReference>
<dbReference type="PANTHER" id="PTHR32308">
    <property type="entry name" value="LYASE BETA SUBUNIT, PUTATIVE (AFU_ORTHOLOGUE AFUA_4G13030)-RELATED"/>
    <property type="match status" value="1"/>
</dbReference>
<feature type="region of interest" description="Disordered" evidence="4">
    <location>
        <begin position="22"/>
        <end position="45"/>
    </location>
</feature>
<evidence type="ECO:0000256" key="4">
    <source>
        <dbReference type="SAM" id="MobiDB-lite"/>
    </source>
</evidence>